<dbReference type="GO" id="GO:0003824">
    <property type="term" value="F:catalytic activity"/>
    <property type="evidence" value="ECO:0007669"/>
    <property type="project" value="InterPro"/>
</dbReference>
<dbReference type="AlphaFoldDB" id="A0A1X7U9Q8"/>
<dbReference type="InParanoid" id="A0A1X7U9Q8"/>
<dbReference type="PANTHER" id="PTHR14237">
    <property type="entry name" value="MOLYBDOPTERIN COFACTOR SULFURASE MOSC"/>
    <property type="match status" value="1"/>
</dbReference>
<accession>A0A1X7U9Q8</accession>
<evidence type="ECO:0000313" key="2">
    <source>
        <dbReference type="EnsemblMetazoa" id="Aqu2.1.24196_001"/>
    </source>
</evidence>
<dbReference type="SUPFAM" id="SSF141673">
    <property type="entry name" value="MOSC N-terminal domain-like"/>
    <property type="match status" value="1"/>
</dbReference>
<dbReference type="PANTHER" id="PTHR14237:SF19">
    <property type="entry name" value="MITOCHONDRIAL AMIDOXIME REDUCING COMPONENT 1"/>
    <property type="match status" value="1"/>
</dbReference>
<dbReference type="InterPro" id="IPR005302">
    <property type="entry name" value="MoCF_Sase_C"/>
</dbReference>
<dbReference type="Pfam" id="PF03476">
    <property type="entry name" value="MOSC_N"/>
    <property type="match status" value="1"/>
</dbReference>
<name>A0A1X7U9Q8_AMPQE</name>
<dbReference type="OrthoDB" id="17255at2759"/>
<dbReference type="SUPFAM" id="SSF50800">
    <property type="entry name" value="PK beta-barrel domain-like"/>
    <property type="match status" value="1"/>
</dbReference>
<dbReference type="STRING" id="400682.A0A1X7U9Q8"/>
<organism evidence="2">
    <name type="scientific">Amphimedon queenslandica</name>
    <name type="common">Sponge</name>
    <dbReference type="NCBI Taxonomy" id="400682"/>
    <lineage>
        <taxon>Eukaryota</taxon>
        <taxon>Metazoa</taxon>
        <taxon>Porifera</taxon>
        <taxon>Demospongiae</taxon>
        <taxon>Heteroscleromorpha</taxon>
        <taxon>Haplosclerida</taxon>
        <taxon>Niphatidae</taxon>
        <taxon>Amphimedon</taxon>
    </lineage>
</organism>
<feature type="domain" description="MOSC" evidence="1">
    <location>
        <begin position="177"/>
        <end position="328"/>
    </location>
</feature>
<dbReference type="GO" id="GO:0030151">
    <property type="term" value="F:molybdenum ion binding"/>
    <property type="evidence" value="ECO:0007669"/>
    <property type="project" value="InterPro"/>
</dbReference>
<protein>
    <recommendedName>
        <fullName evidence="1">MOSC domain-containing protein</fullName>
    </recommendedName>
</protein>
<dbReference type="EnsemblMetazoa" id="Aqu2.1.24196_001">
    <property type="protein sequence ID" value="Aqu2.1.24196_001"/>
    <property type="gene ID" value="Aqu2.1.24196"/>
</dbReference>
<reference evidence="2" key="1">
    <citation type="submission" date="2017-05" db="UniProtKB">
        <authorList>
            <consortium name="EnsemblMetazoa"/>
        </authorList>
    </citation>
    <scope>IDENTIFICATION</scope>
</reference>
<dbReference type="Pfam" id="PF03473">
    <property type="entry name" value="MOSC"/>
    <property type="match status" value="1"/>
</dbReference>
<dbReference type="PROSITE" id="PS51340">
    <property type="entry name" value="MOSC"/>
    <property type="match status" value="1"/>
</dbReference>
<dbReference type="InterPro" id="IPR005303">
    <property type="entry name" value="MOCOS_middle"/>
</dbReference>
<dbReference type="eggNOG" id="KOG2362">
    <property type="taxonomic scope" value="Eukaryota"/>
</dbReference>
<evidence type="ECO:0000259" key="1">
    <source>
        <dbReference type="PROSITE" id="PS51340"/>
    </source>
</evidence>
<sequence>MPSAIGSRYTPSSIIDSVTPFLSHLKARPCVTKQNKMAATSYEDIVVTGLNIFPIKACKGCKLDSITLDKYGVIGDRRMMLVDANSRFITQRRYPQLATISPQWINPETIMVTAPGMSQSLTHQIIKDGPLTETTVWNDTVLTVDQGDIASEWFSTALGLQYIRLVYSPVGERPEYTRPLSMYYPQSLREKLPLQEVDLADAAPVTIVSNESLVDLNARMAAHTGGHTVTLDRFRMNIELTGASRPYQEDEWLLITVGEAPILLYSENHRCKVPSVNQETGVPDKVGPLDILRQYRAPGGPDKALFGMFGLVLQAGRTVNLGDKINVLELRK</sequence>
<dbReference type="InterPro" id="IPR011037">
    <property type="entry name" value="Pyrv_Knase-like_insert_dom_sf"/>
</dbReference>
<proteinExistence type="predicted"/>
<dbReference type="GO" id="GO:0030170">
    <property type="term" value="F:pyridoxal phosphate binding"/>
    <property type="evidence" value="ECO:0007669"/>
    <property type="project" value="InterPro"/>
</dbReference>